<protein>
    <submittedName>
        <fullName evidence="2">Unannotated protein</fullName>
    </submittedName>
</protein>
<evidence type="ECO:0000256" key="1">
    <source>
        <dbReference type="SAM" id="MobiDB-lite"/>
    </source>
</evidence>
<organism evidence="2">
    <name type="scientific">freshwater metagenome</name>
    <dbReference type="NCBI Taxonomy" id="449393"/>
    <lineage>
        <taxon>unclassified sequences</taxon>
        <taxon>metagenomes</taxon>
        <taxon>ecological metagenomes</taxon>
    </lineage>
</organism>
<reference evidence="2" key="1">
    <citation type="submission" date="2020-05" db="EMBL/GenBank/DDBJ databases">
        <authorList>
            <person name="Chiriac C."/>
            <person name="Salcher M."/>
            <person name="Ghai R."/>
            <person name="Kavagutti S V."/>
        </authorList>
    </citation>
    <scope>NUCLEOTIDE SEQUENCE</scope>
</reference>
<dbReference type="AlphaFoldDB" id="A0A6J6ES54"/>
<sequence>MNEPPTAFCPALVAVHVYTFPCCKPAPVGTRVLLPVSEYVFVPNALLPSLRSLRANVHAPVPPGTESVGDNDVETNEVGVITAP</sequence>
<gene>
    <name evidence="2" type="ORF">UFOPK1711_01061</name>
</gene>
<name>A0A6J6ES54_9ZZZZ</name>
<dbReference type="EMBL" id="CAEZTR010000058">
    <property type="protein sequence ID" value="CAB4579381.1"/>
    <property type="molecule type" value="Genomic_DNA"/>
</dbReference>
<evidence type="ECO:0000313" key="2">
    <source>
        <dbReference type="EMBL" id="CAB4579381.1"/>
    </source>
</evidence>
<feature type="region of interest" description="Disordered" evidence="1">
    <location>
        <begin position="61"/>
        <end position="84"/>
    </location>
</feature>
<accession>A0A6J6ES54</accession>
<proteinExistence type="predicted"/>